<dbReference type="GO" id="GO:0046982">
    <property type="term" value="F:protein heterodimerization activity"/>
    <property type="evidence" value="ECO:0007669"/>
    <property type="project" value="InterPro"/>
</dbReference>
<dbReference type="GO" id="GO:0006272">
    <property type="term" value="P:leading strand elongation"/>
    <property type="evidence" value="ECO:0007669"/>
    <property type="project" value="TreeGrafter"/>
</dbReference>
<comment type="subcellular location">
    <subcellularLocation>
        <location evidence="1">Nucleus</location>
    </subcellularLocation>
</comment>
<feature type="region of interest" description="Disordered" evidence="3">
    <location>
        <begin position="114"/>
        <end position="140"/>
    </location>
</feature>
<dbReference type="eggNOG" id="KOG0870">
    <property type="taxonomic scope" value="Eukaryota"/>
</dbReference>
<protein>
    <recommendedName>
        <fullName evidence="4">Transcription factor CBF/NF-Y/archaeal histone domain-containing protein</fullName>
    </recommendedName>
</protein>
<dbReference type="VEuPathDB" id="FungiDB:H310_03716"/>
<organism evidence="5">
    <name type="scientific">Aphanomyces invadans</name>
    <dbReference type="NCBI Taxonomy" id="157072"/>
    <lineage>
        <taxon>Eukaryota</taxon>
        <taxon>Sar</taxon>
        <taxon>Stramenopiles</taxon>
        <taxon>Oomycota</taxon>
        <taxon>Saprolegniomycetes</taxon>
        <taxon>Saprolegniales</taxon>
        <taxon>Verrucalvaceae</taxon>
        <taxon>Aphanomyces</taxon>
    </lineage>
</organism>
<dbReference type="GO" id="GO:0008623">
    <property type="term" value="C:CHRAC"/>
    <property type="evidence" value="ECO:0007669"/>
    <property type="project" value="TreeGrafter"/>
</dbReference>
<keyword evidence="2" id="KW-0539">Nucleus</keyword>
<dbReference type="InterPro" id="IPR009072">
    <property type="entry name" value="Histone-fold"/>
</dbReference>
<dbReference type="PANTHER" id="PTHR46172:SF1">
    <property type="entry name" value="DNA POLYMERASE EPSILON SUBUNIT 3"/>
    <property type="match status" value="1"/>
</dbReference>
<dbReference type="PANTHER" id="PTHR46172">
    <property type="entry name" value="DNA POLYMERASE EPSILON SUBUNIT 3"/>
    <property type="match status" value="1"/>
</dbReference>
<dbReference type="SUPFAM" id="SSF47113">
    <property type="entry name" value="Histone-fold"/>
    <property type="match status" value="1"/>
</dbReference>
<name>A0A024UKH7_9STRA</name>
<dbReference type="CDD" id="cd22928">
    <property type="entry name" value="HFD_POLE3_DPB4"/>
    <property type="match status" value="1"/>
</dbReference>
<dbReference type="InterPro" id="IPR051377">
    <property type="entry name" value="DNA_Pol-Epsilon_Subunit"/>
</dbReference>
<evidence type="ECO:0000259" key="4">
    <source>
        <dbReference type="Pfam" id="PF00808"/>
    </source>
</evidence>
<evidence type="ECO:0000256" key="1">
    <source>
        <dbReference type="ARBA" id="ARBA00004123"/>
    </source>
</evidence>
<feature type="compositionally biased region" description="Basic and acidic residues" evidence="3">
    <location>
        <begin position="129"/>
        <end position="140"/>
    </location>
</feature>
<sequence length="140" mass="14981">MAPPVEFTLPLGTVNRVVKEALGDKAGLTKEAKETIQAAAGVFVLYLTAAANAECKAKKRQTISTQDVIKALHDIDMHSFVAPVETFLHAAKAAAKKPVAIASRSIDPAEYIDDAAPNVSIEEDDETKEDLKDDAMNGNF</sequence>
<feature type="domain" description="Transcription factor CBF/NF-Y/archaeal histone" evidence="4">
    <location>
        <begin position="8"/>
        <end position="72"/>
    </location>
</feature>
<dbReference type="OrthoDB" id="386949at2759"/>
<dbReference type="AlphaFoldDB" id="A0A024UKH7"/>
<accession>A0A024UKH7</accession>
<dbReference type="GO" id="GO:0008622">
    <property type="term" value="C:epsilon DNA polymerase complex"/>
    <property type="evidence" value="ECO:0007669"/>
    <property type="project" value="TreeGrafter"/>
</dbReference>
<dbReference type="GO" id="GO:0031507">
    <property type="term" value="P:heterochromatin formation"/>
    <property type="evidence" value="ECO:0007669"/>
    <property type="project" value="TreeGrafter"/>
</dbReference>
<dbReference type="RefSeq" id="XP_008865905.1">
    <property type="nucleotide sequence ID" value="XM_008867683.1"/>
</dbReference>
<evidence type="ECO:0000256" key="3">
    <source>
        <dbReference type="SAM" id="MobiDB-lite"/>
    </source>
</evidence>
<dbReference type="Pfam" id="PF00808">
    <property type="entry name" value="CBFD_NFYB_HMF"/>
    <property type="match status" value="1"/>
</dbReference>
<dbReference type="STRING" id="157072.A0A024UKH7"/>
<dbReference type="GO" id="GO:0006974">
    <property type="term" value="P:DNA damage response"/>
    <property type="evidence" value="ECO:0007669"/>
    <property type="project" value="TreeGrafter"/>
</dbReference>
<dbReference type="EMBL" id="KI913956">
    <property type="protein sequence ID" value="ETW06128.1"/>
    <property type="molecule type" value="Genomic_DNA"/>
</dbReference>
<dbReference type="GeneID" id="20080766"/>
<dbReference type="InterPro" id="IPR003958">
    <property type="entry name" value="CBFA_NFYB_domain"/>
</dbReference>
<dbReference type="Gene3D" id="1.10.20.10">
    <property type="entry name" value="Histone, subunit A"/>
    <property type="match status" value="1"/>
</dbReference>
<evidence type="ECO:0000313" key="5">
    <source>
        <dbReference type="EMBL" id="ETW06128.1"/>
    </source>
</evidence>
<dbReference type="GO" id="GO:0031490">
    <property type="term" value="F:chromatin DNA binding"/>
    <property type="evidence" value="ECO:0007669"/>
    <property type="project" value="TreeGrafter"/>
</dbReference>
<proteinExistence type="predicted"/>
<gene>
    <name evidence="5" type="ORF">H310_03716</name>
</gene>
<evidence type="ECO:0000256" key="2">
    <source>
        <dbReference type="ARBA" id="ARBA00023242"/>
    </source>
</evidence>
<reference evidence="5" key="1">
    <citation type="submission" date="2013-12" db="EMBL/GenBank/DDBJ databases">
        <title>The Genome Sequence of Aphanomyces invadans NJM9701.</title>
        <authorList>
            <consortium name="The Broad Institute Genomics Platform"/>
            <person name="Russ C."/>
            <person name="Tyler B."/>
            <person name="van West P."/>
            <person name="Dieguez-Uribeondo J."/>
            <person name="Young S.K."/>
            <person name="Zeng Q."/>
            <person name="Gargeya S."/>
            <person name="Fitzgerald M."/>
            <person name="Abouelleil A."/>
            <person name="Alvarado L."/>
            <person name="Chapman S.B."/>
            <person name="Gainer-Dewar J."/>
            <person name="Goldberg J."/>
            <person name="Griggs A."/>
            <person name="Gujja S."/>
            <person name="Hansen M."/>
            <person name="Howarth C."/>
            <person name="Imamovic A."/>
            <person name="Ireland A."/>
            <person name="Larimer J."/>
            <person name="McCowan C."/>
            <person name="Murphy C."/>
            <person name="Pearson M."/>
            <person name="Poon T.W."/>
            <person name="Priest M."/>
            <person name="Roberts A."/>
            <person name="Saif S."/>
            <person name="Shea T."/>
            <person name="Sykes S."/>
            <person name="Wortman J."/>
            <person name="Nusbaum C."/>
            <person name="Birren B."/>
        </authorList>
    </citation>
    <scope>NUCLEOTIDE SEQUENCE [LARGE SCALE GENOMIC DNA]</scope>
    <source>
        <strain evidence="5">NJM9701</strain>
    </source>
</reference>